<sequence>RLVLGPKQIEANIDKDDAISQQITLWGQVGSRVIRGNLLVIPVRDAILYVEPLYLDSEQTRFPELKRVIVVSKDRVAMRETLDEALAEVFGTAPPAAKPVAKPRETPAPSAYGRQAHELFEKAQQQLRQGDWAAYGNTMEELGRLLRNLAREPSEK</sequence>
<evidence type="ECO:0000256" key="1">
    <source>
        <dbReference type="ARBA" id="ARBA00022475"/>
    </source>
</evidence>
<reference evidence="5" key="1">
    <citation type="journal article" date="2014" name="Front. Microbiol.">
        <title>High frequency of phylogenetically diverse reductive dehalogenase-homologous genes in deep subseafloor sedimentary metagenomes.</title>
        <authorList>
            <person name="Kawai M."/>
            <person name="Futagami T."/>
            <person name="Toyoda A."/>
            <person name="Takaki Y."/>
            <person name="Nishi S."/>
            <person name="Hori S."/>
            <person name="Arai W."/>
            <person name="Tsubouchi T."/>
            <person name="Morono Y."/>
            <person name="Uchiyama I."/>
            <person name="Ito T."/>
            <person name="Fujiyama A."/>
            <person name="Inagaki F."/>
            <person name="Takami H."/>
        </authorList>
    </citation>
    <scope>NUCLEOTIDE SEQUENCE</scope>
    <source>
        <strain evidence="5">Expedition CK06-06</strain>
    </source>
</reference>
<dbReference type="AlphaFoldDB" id="X1D3K5"/>
<dbReference type="GO" id="GO:0016020">
    <property type="term" value="C:membrane"/>
    <property type="evidence" value="ECO:0007669"/>
    <property type="project" value="InterPro"/>
</dbReference>
<proteinExistence type="predicted"/>
<dbReference type="PANTHER" id="PTHR39344:SF1">
    <property type="entry name" value="UPF0182 PROTEIN SLL1060"/>
    <property type="match status" value="1"/>
</dbReference>
<evidence type="ECO:0000256" key="2">
    <source>
        <dbReference type="ARBA" id="ARBA00022692"/>
    </source>
</evidence>
<keyword evidence="1" id="KW-1003">Cell membrane</keyword>
<name>X1D3K5_9ZZZZ</name>
<evidence type="ECO:0000256" key="3">
    <source>
        <dbReference type="ARBA" id="ARBA00022989"/>
    </source>
</evidence>
<keyword evidence="2" id="KW-0812">Transmembrane</keyword>
<dbReference type="EMBL" id="BART01036872">
    <property type="protein sequence ID" value="GAH15326.1"/>
    <property type="molecule type" value="Genomic_DNA"/>
</dbReference>
<dbReference type="InterPro" id="IPR005372">
    <property type="entry name" value="UPF0182"/>
</dbReference>
<feature type="non-terminal residue" evidence="5">
    <location>
        <position position="1"/>
    </location>
</feature>
<comment type="caution">
    <text evidence="5">The sequence shown here is derived from an EMBL/GenBank/DDBJ whole genome shotgun (WGS) entry which is preliminary data.</text>
</comment>
<evidence type="ECO:0000313" key="5">
    <source>
        <dbReference type="EMBL" id="GAH15326.1"/>
    </source>
</evidence>
<dbReference type="GO" id="GO:0005576">
    <property type="term" value="C:extracellular region"/>
    <property type="evidence" value="ECO:0007669"/>
    <property type="project" value="TreeGrafter"/>
</dbReference>
<keyword evidence="3" id="KW-1133">Transmembrane helix</keyword>
<organism evidence="5">
    <name type="scientific">marine sediment metagenome</name>
    <dbReference type="NCBI Taxonomy" id="412755"/>
    <lineage>
        <taxon>unclassified sequences</taxon>
        <taxon>metagenomes</taxon>
        <taxon>ecological metagenomes</taxon>
    </lineage>
</organism>
<dbReference type="PANTHER" id="PTHR39344">
    <property type="entry name" value="UPF0182 PROTEIN SLL1060"/>
    <property type="match status" value="1"/>
</dbReference>
<accession>X1D3K5</accession>
<gene>
    <name evidence="5" type="ORF">S01H4_61982</name>
</gene>
<evidence type="ECO:0000256" key="4">
    <source>
        <dbReference type="ARBA" id="ARBA00023136"/>
    </source>
</evidence>
<protein>
    <submittedName>
        <fullName evidence="5">Uncharacterized protein</fullName>
    </submittedName>
</protein>
<keyword evidence="4" id="KW-0472">Membrane</keyword>